<dbReference type="NCBIfam" id="TIGR02458">
    <property type="entry name" value="CbtA"/>
    <property type="match status" value="1"/>
</dbReference>
<feature type="transmembrane region" description="Helical" evidence="1">
    <location>
        <begin position="116"/>
        <end position="133"/>
    </location>
</feature>
<evidence type="ECO:0000256" key="2">
    <source>
        <dbReference type="SAM" id="SignalP"/>
    </source>
</evidence>
<feature type="transmembrane region" description="Helical" evidence="1">
    <location>
        <begin position="153"/>
        <end position="171"/>
    </location>
</feature>
<dbReference type="EMBL" id="JACIEK010000011">
    <property type="protein sequence ID" value="MBB3999669.1"/>
    <property type="molecule type" value="Genomic_DNA"/>
</dbReference>
<proteinExistence type="predicted"/>
<accession>A0A7W6H6T7</accession>
<dbReference type="Pfam" id="PF09490">
    <property type="entry name" value="CbtA"/>
    <property type="match status" value="1"/>
</dbReference>
<feature type="transmembrane region" description="Helical" evidence="1">
    <location>
        <begin position="208"/>
        <end position="233"/>
    </location>
</feature>
<feature type="chain" id="PRO_5031005276" evidence="2">
    <location>
        <begin position="20"/>
        <end position="245"/>
    </location>
</feature>
<name>A0A7W6H6T7_9HYPH</name>
<protein>
    <submittedName>
        <fullName evidence="3">Cobalt transporter subunit CbtA</fullName>
    </submittedName>
</protein>
<evidence type="ECO:0000256" key="1">
    <source>
        <dbReference type="SAM" id="Phobius"/>
    </source>
</evidence>
<sequence length="245" mass="24377">MIVRTILAALLAGMLAGLAVTSVQHWKTTPLIVAAEVYEDGGTVDHDHAAGLPALVSPAAAHTAAHGANEEAAGTTLVASRLLGTAMANMVLGAGFALVLAAASLGLGQPVTLRNGALWGLAGFAVVSLAPALGLPPELPAMPAGDLAARQLWWALTVGATAIGLGLAVFAARPALKLAGGVLMILPLFSTAPHPADLASPIPPTLAAEFAVASLAVSALMWVAIGLALGFALERTRRAAVLAPA</sequence>
<keyword evidence="1" id="KW-0812">Transmembrane</keyword>
<comment type="caution">
    <text evidence="3">The sequence shown here is derived from an EMBL/GenBank/DDBJ whole genome shotgun (WGS) entry which is preliminary data.</text>
</comment>
<dbReference type="RefSeq" id="WP_183201214.1">
    <property type="nucleotide sequence ID" value="NZ_JACIEK010000011.1"/>
</dbReference>
<keyword evidence="4" id="KW-1185">Reference proteome</keyword>
<gene>
    <name evidence="3" type="ORF">GGR04_003539</name>
</gene>
<reference evidence="3 4" key="1">
    <citation type="submission" date="2020-08" db="EMBL/GenBank/DDBJ databases">
        <title>Genomic Encyclopedia of Type Strains, Phase IV (KMG-IV): sequencing the most valuable type-strain genomes for metagenomic binning, comparative biology and taxonomic classification.</title>
        <authorList>
            <person name="Goeker M."/>
        </authorList>
    </citation>
    <scope>NUCLEOTIDE SEQUENCE [LARGE SCALE GENOMIC DNA]</scope>
    <source>
        <strain evidence="3 4">DSM 102238</strain>
    </source>
</reference>
<dbReference type="InterPro" id="IPR012666">
    <property type="entry name" value="CbtA_put"/>
</dbReference>
<feature type="transmembrane region" description="Helical" evidence="1">
    <location>
        <begin position="178"/>
        <end position="196"/>
    </location>
</feature>
<evidence type="ECO:0000313" key="4">
    <source>
        <dbReference type="Proteomes" id="UP000542776"/>
    </source>
</evidence>
<feature type="transmembrane region" description="Helical" evidence="1">
    <location>
        <begin position="86"/>
        <end position="107"/>
    </location>
</feature>
<evidence type="ECO:0000313" key="3">
    <source>
        <dbReference type="EMBL" id="MBB3999669.1"/>
    </source>
</evidence>
<keyword evidence="1" id="KW-0472">Membrane</keyword>
<dbReference type="AlphaFoldDB" id="A0A7W6H6T7"/>
<keyword evidence="2" id="KW-0732">Signal</keyword>
<keyword evidence="1" id="KW-1133">Transmembrane helix</keyword>
<organism evidence="3 4">
    <name type="scientific">Aureimonas pseudogalii</name>
    <dbReference type="NCBI Taxonomy" id="1744844"/>
    <lineage>
        <taxon>Bacteria</taxon>
        <taxon>Pseudomonadati</taxon>
        <taxon>Pseudomonadota</taxon>
        <taxon>Alphaproteobacteria</taxon>
        <taxon>Hyphomicrobiales</taxon>
        <taxon>Aurantimonadaceae</taxon>
        <taxon>Aureimonas</taxon>
    </lineage>
</organism>
<dbReference type="Proteomes" id="UP000542776">
    <property type="component" value="Unassembled WGS sequence"/>
</dbReference>
<feature type="signal peptide" evidence="2">
    <location>
        <begin position="1"/>
        <end position="19"/>
    </location>
</feature>